<organism evidence="2 3">
    <name type="scientific">Pestalotiopsis fici (strain W106-1 / CGMCC3.15140)</name>
    <dbReference type="NCBI Taxonomy" id="1229662"/>
    <lineage>
        <taxon>Eukaryota</taxon>
        <taxon>Fungi</taxon>
        <taxon>Dikarya</taxon>
        <taxon>Ascomycota</taxon>
        <taxon>Pezizomycotina</taxon>
        <taxon>Sordariomycetes</taxon>
        <taxon>Xylariomycetidae</taxon>
        <taxon>Amphisphaeriales</taxon>
        <taxon>Sporocadaceae</taxon>
        <taxon>Pestalotiopsis</taxon>
    </lineage>
</organism>
<evidence type="ECO:0000313" key="3">
    <source>
        <dbReference type="Proteomes" id="UP000030651"/>
    </source>
</evidence>
<dbReference type="OrthoDB" id="10505083at2759"/>
<dbReference type="GeneID" id="19265390"/>
<evidence type="ECO:0000313" key="2">
    <source>
        <dbReference type="EMBL" id="ETS86549.1"/>
    </source>
</evidence>
<feature type="compositionally biased region" description="Basic residues" evidence="1">
    <location>
        <begin position="19"/>
        <end position="31"/>
    </location>
</feature>
<sequence length="118" mass="13448">MSSSNTDNGQAPSQQASRPQRRRRHRRCRPRSKLPCPVPGCDGDACERHMMIHTLQCKVSGCPLGNPFFANVKELGKHLVDDHNNGDHKYCHWAGCDPNVERAPNNNMVHIRLHNYRI</sequence>
<dbReference type="EMBL" id="KI912109">
    <property type="protein sequence ID" value="ETS86549.1"/>
    <property type="molecule type" value="Genomic_DNA"/>
</dbReference>
<dbReference type="Proteomes" id="UP000030651">
    <property type="component" value="Unassembled WGS sequence"/>
</dbReference>
<dbReference type="AlphaFoldDB" id="W3XKK7"/>
<evidence type="ECO:0000256" key="1">
    <source>
        <dbReference type="SAM" id="MobiDB-lite"/>
    </source>
</evidence>
<gene>
    <name evidence="2" type="ORF">PFICI_00377</name>
</gene>
<dbReference type="KEGG" id="pfy:PFICI_00377"/>
<name>W3XKK7_PESFW</name>
<protein>
    <submittedName>
        <fullName evidence="2">Uncharacterized protein</fullName>
    </submittedName>
</protein>
<feature type="compositionally biased region" description="Polar residues" evidence="1">
    <location>
        <begin position="1"/>
        <end position="11"/>
    </location>
</feature>
<dbReference type="RefSeq" id="XP_007827149.1">
    <property type="nucleotide sequence ID" value="XM_007828958.1"/>
</dbReference>
<dbReference type="HOGENOM" id="CLU_2073981_0_0_1"/>
<feature type="region of interest" description="Disordered" evidence="1">
    <location>
        <begin position="1"/>
        <end position="31"/>
    </location>
</feature>
<keyword evidence="3" id="KW-1185">Reference proteome</keyword>
<reference evidence="3" key="1">
    <citation type="journal article" date="2015" name="BMC Genomics">
        <title>Genomic and transcriptomic analysis of the endophytic fungus Pestalotiopsis fici reveals its lifestyle and high potential for synthesis of natural products.</title>
        <authorList>
            <person name="Wang X."/>
            <person name="Zhang X."/>
            <person name="Liu L."/>
            <person name="Xiang M."/>
            <person name="Wang W."/>
            <person name="Sun X."/>
            <person name="Che Y."/>
            <person name="Guo L."/>
            <person name="Liu G."/>
            <person name="Guo L."/>
            <person name="Wang C."/>
            <person name="Yin W.B."/>
            <person name="Stadler M."/>
            <person name="Zhang X."/>
            <person name="Liu X."/>
        </authorList>
    </citation>
    <scope>NUCLEOTIDE SEQUENCE [LARGE SCALE GENOMIC DNA]</scope>
    <source>
        <strain evidence="3">W106-1 / CGMCC3.15140</strain>
    </source>
</reference>
<dbReference type="InParanoid" id="W3XKK7"/>
<proteinExistence type="predicted"/>
<accession>W3XKK7</accession>